<keyword evidence="4 9" id="KW-0349">Heme</keyword>
<reference evidence="11 12" key="1">
    <citation type="submission" date="2022-09" db="EMBL/GenBank/DDBJ databases">
        <authorList>
            <person name="Palmer J.M."/>
        </authorList>
    </citation>
    <scope>NUCLEOTIDE SEQUENCE [LARGE SCALE GENOMIC DNA]</scope>
    <source>
        <strain evidence="11 12">DSM 7382</strain>
    </source>
</reference>
<comment type="pathway">
    <text evidence="2">Secondary metabolite biosynthesis.</text>
</comment>
<evidence type="ECO:0000256" key="2">
    <source>
        <dbReference type="ARBA" id="ARBA00005179"/>
    </source>
</evidence>
<dbReference type="SUPFAM" id="SSF48264">
    <property type="entry name" value="Cytochrome P450"/>
    <property type="match status" value="1"/>
</dbReference>
<evidence type="ECO:0000256" key="8">
    <source>
        <dbReference type="ARBA" id="ARBA00023033"/>
    </source>
</evidence>
<evidence type="ECO:0000256" key="5">
    <source>
        <dbReference type="ARBA" id="ARBA00022723"/>
    </source>
</evidence>
<dbReference type="GO" id="GO:0005506">
    <property type="term" value="F:iron ion binding"/>
    <property type="evidence" value="ECO:0007669"/>
    <property type="project" value="InterPro"/>
</dbReference>
<comment type="cofactor">
    <cofactor evidence="1 9">
        <name>heme</name>
        <dbReference type="ChEBI" id="CHEBI:30413"/>
    </cofactor>
</comment>
<keyword evidence="6 10" id="KW-0560">Oxidoreductase</keyword>
<organism evidence="11 12">
    <name type="scientific">Cerrena zonata</name>
    <dbReference type="NCBI Taxonomy" id="2478898"/>
    <lineage>
        <taxon>Eukaryota</taxon>
        <taxon>Fungi</taxon>
        <taxon>Dikarya</taxon>
        <taxon>Basidiomycota</taxon>
        <taxon>Agaricomycotina</taxon>
        <taxon>Agaricomycetes</taxon>
        <taxon>Polyporales</taxon>
        <taxon>Cerrenaceae</taxon>
        <taxon>Cerrena</taxon>
    </lineage>
</organism>
<evidence type="ECO:0000313" key="11">
    <source>
        <dbReference type="EMBL" id="KAK7683843.1"/>
    </source>
</evidence>
<evidence type="ECO:0000256" key="6">
    <source>
        <dbReference type="ARBA" id="ARBA00023002"/>
    </source>
</evidence>
<dbReference type="PANTHER" id="PTHR24305">
    <property type="entry name" value="CYTOCHROME P450"/>
    <property type="match status" value="1"/>
</dbReference>
<evidence type="ECO:0000256" key="1">
    <source>
        <dbReference type="ARBA" id="ARBA00001971"/>
    </source>
</evidence>
<comment type="caution">
    <text evidence="11">The sequence shown here is derived from an EMBL/GenBank/DDBJ whole genome shotgun (WGS) entry which is preliminary data.</text>
</comment>
<keyword evidence="7 9" id="KW-0408">Iron</keyword>
<dbReference type="PROSITE" id="PS00086">
    <property type="entry name" value="CYTOCHROME_P450"/>
    <property type="match status" value="1"/>
</dbReference>
<comment type="similarity">
    <text evidence="3 10">Belongs to the cytochrome P450 family.</text>
</comment>
<name>A0AAW0FQ88_9APHY</name>
<keyword evidence="12" id="KW-1185">Reference proteome</keyword>
<dbReference type="PANTHER" id="PTHR24305:SF166">
    <property type="entry name" value="CYTOCHROME P450 12A4, MITOCHONDRIAL-RELATED"/>
    <property type="match status" value="1"/>
</dbReference>
<protein>
    <recommendedName>
        <fullName evidence="13">Cytochrome P450</fullName>
    </recommendedName>
</protein>
<evidence type="ECO:0000313" key="12">
    <source>
        <dbReference type="Proteomes" id="UP001385951"/>
    </source>
</evidence>
<evidence type="ECO:0008006" key="13">
    <source>
        <dbReference type="Google" id="ProtNLM"/>
    </source>
</evidence>
<keyword evidence="5 9" id="KW-0479">Metal-binding</keyword>
<feature type="binding site" description="axial binding residue" evidence="9">
    <location>
        <position position="486"/>
    </location>
    <ligand>
        <name>heme</name>
        <dbReference type="ChEBI" id="CHEBI:30413"/>
    </ligand>
    <ligandPart>
        <name>Fe</name>
        <dbReference type="ChEBI" id="CHEBI:18248"/>
    </ligandPart>
</feature>
<dbReference type="InterPro" id="IPR050121">
    <property type="entry name" value="Cytochrome_P450_monoxygenase"/>
</dbReference>
<dbReference type="InterPro" id="IPR002401">
    <property type="entry name" value="Cyt_P450_E_grp-I"/>
</dbReference>
<dbReference type="Pfam" id="PF00067">
    <property type="entry name" value="p450"/>
    <property type="match status" value="1"/>
</dbReference>
<keyword evidence="8 10" id="KW-0503">Monooxygenase</keyword>
<dbReference type="PRINTS" id="PR00463">
    <property type="entry name" value="EP450I"/>
</dbReference>
<dbReference type="AlphaFoldDB" id="A0AAW0FQ88"/>
<dbReference type="Proteomes" id="UP001385951">
    <property type="component" value="Unassembled WGS sequence"/>
</dbReference>
<evidence type="ECO:0000256" key="4">
    <source>
        <dbReference type="ARBA" id="ARBA00022617"/>
    </source>
</evidence>
<evidence type="ECO:0000256" key="3">
    <source>
        <dbReference type="ARBA" id="ARBA00010617"/>
    </source>
</evidence>
<evidence type="ECO:0000256" key="7">
    <source>
        <dbReference type="ARBA" id="ARBA00023004"/>
    </source>
</evidence>
<dbReference type="EMBL" id="JASBNA010000029">
    <property type="protein sequence ID" value="KAK7683843.1"/>
    <property type="molecule type" value="Genomic_DNA"/>
</dbReference>
<dbReference type="InterPro" id="IPR036396">
    <property type="entry name" value="Cyt_P450_sf"/>
</dbReference>
<sequence length="549" mass="61352">MHRPASVGSFVCVLRSSTMSSILENVSDSVKGQYPLWIWGPIAVAGFFILKWLTRPESFKGVPEPPCSSQLWGHFKDAHLVPAGVHWSKLFDEYGPSVKLRAPLYTGKILLTADPGTIHHILTTNCYNYTKSTFTRPFVKRTVGEGLVYVEGEQHKTQRKQLVPVFSQEAVNAMGPMMREVIEHCVNKFSQLMDEGDGVIDVHDIISKTTLDVFGRVALNMDFGCLEGGSQELRDNWRNFGNEVIKPDGFKMAARLRAFPWIAHLPLPSIQAQGDIKGAVEPLATEVIESAKRNANTSSIKGKDLLSTLLRSGEMTGHYLRDNISTLIFAGFDSTSATTTWCLYALARDQRIQNKLREELLSFNGEPTEKDWASMTAFPYFDAVIKEAIRIYAVSDPERVALEDDVVPLKFPITQPDGTVLKEVHVRKGDTIVIAFIGSNTLNRVWGDGKAFRPERWLDEKTLPSKDVLTQGWANLLTFSAGPRMCIGLRLAHLELKILLYSLLRNYVFSLPRDDFVADGYLFASLIPVVRGEESQGGRMPLKITPYLG</sequence>
<dbReference type="InterPro" id="IPR001128">
    <property type="entry name" value="Cyt_P450"/>
</dbReference>
<proteinExistence type="inferred from homology"/>
<dbReference type="PRINTS" id="PR00385">
    <property type="entry name" value="P450"/>
</dbReference>
<gene>
    <name evidence="11" type="ORF">QCA50_013220</name>
</gene>
<dbReference type="InterPro" id="IPR017972">
    <property type="entry name" value="Cyt_P450_CS"/>
</dbReference>
<dbReference type="Gene3D" id="1.10.630.10">
    <property type="entry name" value="Cytochrome P450"/>
    <property type="match status" value="1"/>
</dbReference>
<dbReference type="GO" id="GO:0020037">
    <property type="term" value="F:heme binding"/>
    <property type="evidence" value="ECO:0007669"/>
    <property type="project" value="InterPro"/>
</dbReference>
<accession>A0AAW0FQ88</accession>
<dbReference type="GO" id="GO:0004497">
    <property type="term" value="F:monooxygenase activity"/>
    <property type="evidence" value="ECO:0007669"/>
    <property type="project" value="UniProtKB-KW"/>
</dbReference>
<evidence type="ECO:0000256" key="10">
    <source>
        <dbReference type="RuleBase" id="RU000461"/>
    </source>
</evidence>
<dbReference type="GO" id="GO:0016705">
    <property type="term" value="F:oxidoreductase activity, acting on paired donors, with incorporation or reduction of molecular oxygen"/>
    <property type="evidence" value="ECO:0007669"/>
    <property type="project" value="InterPro"/>
</dbReference>
<evidence type="ECO:0000256" key="9">
    <source>
        <dbReference type="PIRSR" id="PIRSR602401-1"/>
    </source>
</evidence>